<dbReference type="EMBL" id="CP059270">
    <property type="protein sequence ID" value="QLQ80548.1"/>
    <property type="molecule type" value="Genomic_DNA"/>
</dbReference>
<proteinExistence type="predicted"/>
<reference evidence="1 2" key="1">
    <citation type="submission" date="2020-06" db="EMBL/GenBank/DDBJ databases">
        <title>The yeast mating-type switching endonuclease HO is a domesticated member of an unorthodox homing genetic element family.</title>
        <authorList>
            <person name="Coughlan A.Y."/>
            <person name="Lombardi L."/>
            <person name="Braun-Galleani S."/>
            <person name="Martos A.R."/>
            <person name="Galeote V."/>
            <person name="Bigey F."/>
            <person name="Dequin S."/>
            <person name="Byrne K.P."/>
            <person name="Wolfe K.H."/>
        </authorList>
    </citation>
    <scope>NUCLEOTIDE SEQUENCE [LARGE SCALE GENOMIC DNA]</scope>
    <source>
        <strain evidence="1 2">CBS2947</strain>
    </source>
</reference>
<keyword evidence="2" id="KW-1185">Reference proteome</keyword>
<protein>
    <submittedName>
        <fullName evidence="1">Uncharacterized protein</fullName>
    </submittedName>
</protein>
<name>A0A7H9HS34_9SACH</name>
<dbReference type="OrthoDB" id="4055114at2759"/>
<evidence type="ECO:0000313" key="1">
    <source>
        <dbReference type="EMBL" id="QLQ80548.1"/>
    </source>
</evidence>
<dbReference type="Proteomes" id="UP000510647">
    <property type="component" value="Chromosome 4"/>
</dbReference>
<sequence length="309" mass="35839">MKANKHLLMQLDVVYQYLLNFKKLSNNFDIIKSLGEDLNAQDMSRWALPNYNSIIKILSADKVHRQKALGRLIICFQVLLSSYCCYKLDDPRKFVFECLLVKFIRKDILSNKTKNSKIIQRFHSKDGSSIKKSKLLRLHCKLLVVIFNLKLKIATSSTEKSNVHIVHFFQMIDDFCVYVESLIHALIAHSSFKNSTGDRKSLAFNQRYMARIKVFPDKHVKDILLVVSESGNESLQRMETLKMVIKELLRVLDSILWPLLNDYAIQHKARVDIVARERMNIQAALLIAGDLDLISEFRLISWPSWAIDL</sequence>
<gene>
    <name evidence="1" type="ORF">HG537_0D05490</name>
</gene>
<dbReference type="AlphaFoldDB" id="A0A7H9HS34"/>
<evidence type="ECO:0000313" key="2">
    <source>
        <dbReference type="Proteomes" id="UP000510647"/>
    </source>
</evidence>
<organism evidence="1 2">
    <name type="scientific">Torulaspora globosa</name>
    <dbReference type="NCBI Taxonomy" id="48254"/>
    <lineage>
        <taxon>Eukaryota</taxon>
        <taxon>Fungi</taxon>
        <taxon>Dikarya</taxon>
        <taxon>Ascomycota</taxon>
        <taxon>Saccharomycotina</taxon>
        <taxon>Saccharomycetes</taxon>
        <taxon>Saccharomycetales</taxon>
        <taxon>Saccharomycetaceae</taxon>
        <taxon>Torulaspora</taxon>
    </lineage>
</organism>
<accession>A0A7H9HS34</accession>